<sequence>MQSSAVVWSDCLDAARGGAAIHQTRSLGGRHSARTTSSAAGRPGRPGAKRSAAGGHTAQAAGGQALQGLLGGNGSGGGNGLSLPLHATGRAPLKPQAEPAPTGLLVAGPSRSAHGLGARNRGMAPAASEPALPPAERERLPGATGPMAPSPSLPSVWSAAHGPREGFGRGVAASSRQLAATAPNFAPQPSPESPPGPGQPAPASSPAARLVEGAEQQGGPPLPQGNVIAAAASEYNRRWRMLADAGPRSGRAHKVSSLASAVDQARAGVAWTSGHASFGGGGGGDLLRRVGKRLSTAGAKADHLGSISDSDPLTMGHVGSGTDAMKKLRKIGMLGMAGARVKSKDASELDDVTQLSHWGQARLEVLERMKTAPKARLASLKARADLYAHLHEKQTPRGYAALAEALEFKLGSLKKAFRYFDFNKNGDLSFMEFSGGMSMCGLDLTVLCGKDAAEIFTAIDVAPCDGSIQLQELLNLHNLRDPTPTEQEAPTSAGGDASSDHRRRIGALKAATGMFRNRLRQPLGFANLEMDAEGAAEVVGSPDLADEAFPRVPEIHASRKWCAIASWMAAASLHSAAVKEQRIAAGWSLPPAAATPEKPSAGAEDSEAWGAEAPAPTSAGGLRSGGRPSGSPADAAHSAGRSAQPSCASTDSAGGSPGPGVPLGRGAGTGAGAGASASESAQHGQDGDVGSAAIGDGSAAADGAGTGVAPGGGGGAAGAGGAGVAGVGADFAIANGGAGSQAAGEGVARGAADAGAPSSADGVADAGAGAGAEPNASGTAMDSPSAGGGGPGRGHGAGGDMGGTAAGPSQGPTAAGRSCESGARVGGSAHSRGSAGSGRPSPAPQFPAPLGPLGVPMWEGAYVGRTLSAEELAAEGAAGMKEQEGALQEVFNMLCSIKARDGTKLMNRPDLHRFFKDLEQVDQSRSHRVSSVKLDKLYEEAIELQRDLRGQSKGLTFMSFKVLLNNAIKVLGLGWFGLVELAVGRNDSTSASGDQVTTSAFDSHATSNR</sequence>
<gene>
    <name evidence="4" type="ORF">PCOR1329_LOCUS41899</name>
</gene>
<feature type="compositionally biased region" description="Low complexity" evidence="2">
    <location>
        <begin position="751"/>
        <end position="778"/>
    </location>
</feature>
<keyword evidence="1" id="KW-0106">Calcium</keyword>
<feature type="compositionally biased region" description="Low complexity" evidence="2">
    <location>
        <begin position="821"/>
        <end position="840"/>
    </location>
</feature>
<dbReference type="EMBL" id="CAUYUJ010015038">
    <property type="protein sequence ID" value="CAK0849143.1"/>
    <property type="molecule type" value="Genomic_DNA"/>
</dbReference>
<evidence type="ECO:0000259" key="3">
    <source>
        <dbReference type="PROSITE" id="PS50222"/>
    </source>
</evidence>
<dbReference type="InterPro" id="IPR018247">
    <property type="entry name" value="EF_Hand_1_Ca_BS"/>
</dbReference>
<feature type="region of interest" description="Disordered" evidence="2">
    <location>
        <begin position="80"/>
        <end position="226"/>
    </location>
</feature>
<dbReference type="PROSITE" id="PS00018">
    <property type="entry name" value="EF_HAND_1"/>
    <property type="match status" value="1"/>
</dbReference>
<dbReference type="InterPro" id="IPR011992">
    <property type="entry name" value="EF-hand-dom_pair"/>
</dbReference>
<evidence type="ECO:0000256" key="2">
    <source>
        <dbReference type="SAM" id="MobiDB-lite"/>
    </source>
</evidence>
<organism evidence="4 5">
    <name type="scientific">Prorocentrum cordatum</name>
    <dbReference type="NCBI Taxonomy" id="2364126"/>
    <lineage>
        <taxon>Eukaryota</taxon>
        <taxon>Sar</taxon>
        <taxon>Alveolata</taxon>
        <taxon>Dinophyceae</taxon>
        <taxon>Prorocentrales</taxon>
        <taxon>Prorocentraceae</taxon>
        <taxon>Prorocentrum</taxon>
    </lineage>
</organism>
<protein>
    <recommendedName>
        <fullName evidence="3">EF-hand domain-containing protein</fullName>
    </recommendedName>
</protein>
<dbReference type="CDD" id="cd00051">
    <property type="entry name" value="EFh"/>
    <property type="match status" value="1"/>
</dbReference>
<feature type="region of interest" description="Disordered" evidence="2">
    <location>
        <begin position="480"/>
        <end position="502"/>
    </location>
</feature>
<reference evidence="4" key="1">
    <citation type="submission" date="2023-10" db="EMBL/GenBank/DDBJ databases">
        <authorList>
            <person name="Chen Y."/>
            <person name="Shah S."/>
            <person name="Dougan E. K."/>
            <person name="Thang M."/>
            <person name="Chan C."/>
        </authorList>
    </citation>
    <scope>NUCLEOTIDE SEQUENCE [LARGE SCALE GENOMIC DNA]</scope>
</reference>
<evidence type="ECO:0000256" key="1">
    <source>
        <dbReference type="ARBA" id="ARBA00022837"/>
    </source>
</evidence>
<feature type="compositionally biased region" description="Gly residues" evidence="2">
    <location>
        <begin position="655"/>
        <end position="673"/>
    </location>
</feature>
<dbReference type="SUPFAM" id="SSF47473">
    <property type="entry name" value="EF-hand"/>
    <property type="match status" value="1"/>
</dbReference>
<dbReference type="InterPro" id="IPR002048">
    <property type="entry name" value="EF_hand_dom"/>
</dbReference>
<feature type="compositionally biased region" description="Polar residues" evidence="2">
    <location>
        <begin position="641"/>
        <end position="653"/>
    </location>
</feature>
<accession>A0ABN9TSG9</accession>
<dbReference type="PROSITE" id="PS50222">
    <property type="entry name" value="EF_HAND_2"/>
    <property type="match status" value="1"/>
</dbReference>
<feature type="compositionally biased region" description="Pro residues" evidence="2">
    <location>
        <begin position="841"/>
        <end position="850"/>
    </location>
</feature>
<feature type="region of interest" description="Disordered" evidence="2">
    <location>
        <begin position="987"/>
        <end position="1009"/>
    </location>
</feature>
<dbReference type="Proteomes" id="UP001189429">
    <property type="component" value="Unassembled WGS sequence"/>
</dbReference>
<feature type="region of interest" description="Disordered" evidence="2">
    <location>
        <begin position="751"/>
        <end position="851"/>
    </location>
</feature>
<dbReference type="Gene3D" id="1.10.238.10">
    <property type="entry name" value="EF-hand"/>
    <property type="match status" value="1"/>
</dbReference>
<feature type="compositionally biased region" description="Low complexity" evidence="2">
    <location>
        <begin position="674"/>
        <end position="695"/>
    </location>
</feature>
<feature type="domain" description="EF-hand" evidence="3">
    <location>
        <begin position="408"/>
        <end position="443"/>
    </location>
</feature>
<feature type="compositionally biased region" description="Pro residues" evidence="2">
    <location>
        <begin position="186"/>
        <end position="200"/>
    </location>
</feature>
<feature type="compositionally biased region" description="Low complexity" evidence="2">
    <location>
        <begin position="51"/>
        <end position="60"/>
    </location>
</feature>
<name>A0ABN9TSG9_9DINO</name>
<feature type="region of interest" description="Disordered" evidence="2">
    <location>
        <begin position="22"/>
        <end position="60"/>
    </location>
</feature>
<keyword evidence="5" id="KW-1185">Reference proteome</keyword>
<evidence type="ECO:0000313" key="4">
    <source>
        <dbReference type="EMBL" id="CAK0849143.1"/>
    </source>
</evidence>
<evidence type="ECO:0000313" key="5">
    <source>
        <dbReference type="Proteomes" id="UP001189429"/>
    </source>
</evidence>
<dbReference type="SMART" id="SM00054">
    <property type="entry name" value="EFh"/>
    <property type="match status" value="1"/>
</dbReference>
<feature type="compositionally biased region" description="Gly residues" evidence="2">
    <location>
        <begin position="786"/>
        <end position="805"/>
    </location>
</feature>
<comment type="caution">
    <text evidence="4">The sequence shown here is derived from an EMBL/GenBank/DDBJ whole genome shotgun (WGS) entry which is preliminary data.</text>
</comment>
<feature type="region of interest" description="Disordered" evidence="2">
    <location>
        <begin position="590"/>
        <end position="695"/>
    </location>
</feature>
<proteinExistence type="predicted"/>